<dbReference type="Gene3D" id="3.30.1360.200">
    <property type="match status" value="1"/>
</dbReference>
<dbReference type="RefSeq" id="WP_386101643.1">
    <property type="nucleotide sequence ID" value="NZ_JBHUOZ010000003.1"/>
</dbReference>
<proteinExistence type="predicted"/>
<dbReference type="EMBL" id="JBHUOZ010000003">
    <property type="protein sequence ID" value="MFD2921405.1"/>
    <property type="molecule type" value="Genomic_DNA"/>
</dbReference>
<name>A0ABW6A7T1_9BACT</name>
<dbReference type="Proteomes" id="UP001597511">
    <property type="component" value="Unassembled WGS sequence"/>
</dbReference>
<dbReference type="Pfam" id="PF22599">
    <property type="entry name" value="SecDF_P1_head"/>
    <property type="match status" value="1"/>
</dbReference>
<sequence>MKTFFLAACIMLLASKGMTQTDKERYKQLSGRYGNNDGICLFEDGSFMLYGYATMVPGKYRFEKELLHFYPDRPELFELYAAQNKSIGEKTRMNFLGFEQGKTYVRFNRDKAKRVFNDLANCFSAPYVYESENVPAQITLSHVSENEWEEKEAGTRSSVFDIEKGWNDFILIYNEPQRYYEPFVAIVEKSGDEQVLKLSENFGDRGIVKQVMDEDEQKQWQEILAMKAEYALMQTARQKEIFANRHYKIFYQADPPAYTYDKNKNLYVSAWAKDNEDYYRNNQYNDDRYLHKYSKLAPVKTTTDPLDKEIAAGSIFYSACEGDLPVYKYNGFTEDTKRDAGSETLVTIPDVVPDMEALTPEKDNTTGTVVPFAVKRGDGFYTIVETEKSADVLPVLAPKPFLTKTDISKTSVQVSERGEPVVQITFTKTGAHKLKQLAAANTGKPIAIVVNKKVIAMPVIVSAVMSNPINIEGGFSLEEARTIADSLKTKK</sequence>
<feature type="domain" description="SecDF P1 head subdomain" evidence="1">
    <location>
        <begin position="395"/>
        <end position="488"/>
    </location>
</feature>
<comment type="caution">
    <text evidence="2">The sequence shown here is derived from an EMBL/GenBank/DDBJ whole genome shotgun (WGS) entry which is preliminary data.</text>
</comment>
<protein>
    <recommendedName>
        <fullName evidence="1">SecDF P1 head subdomain domain-containing protein</fullName>
    </recommendedName>
</protein>
<evidence type="ECO:0000313" key="2">
    <source>
        <dbReference type="EMBL" id="MFD2921405.1"/>
    </source>
</evidence>
<reference evidence="3" key="1">
    <citation type="journal article" date="2019" name="Int. J. Syst. Evol. Microbiol.">
        <title>The Global Catalogue of Microorganisms (GCM) 10K type strain sequencing project: providing services to taxonomists for standard genome sequencing and annotation.</title>
        <authorList>
            <consortium name="The Broad Institute Genomics Platform"/>
            <consortium name="The Broad Institute Genome Sequencing Center for Infectious Disease"/>
            <person name="Wu L."/>
            <person name="Ma J."/>
        </authorList>
    </citation>
    <scope>NUCLEOTIDE SEQUENCE [LARGE SCALE GENOMIC DNA]</scope>
    <source>
        <strain evidence="3">KCTC 23299</strain>
    </source>
</reference>
<dbReference type="InterPro" id="IPR054384">
    <property type="entry name" value="SecDF_P1_head"/>
</dbReference>
<organism evidence="2 3">
    <name type="scientific">Terrimonas rubra</name>
    <dbReference type="NCBI Taxonomy" id="1035890"/>
    <lineage>
        <taxon>Bacteria</taxon>
        <taxon>Pseudomonadati</taxon>
        <taxon>Bacteroidota</taxon>
        <taxon>Chitinophagia</taxon>
        <taxon>Chitinophagales</taxon>
        <taxon>Chitinophagaceae</taxon>
        <taxon>Terrimonas</taxon>
    </lineage>
</organism>
<accession>A0ABW6A7T1</accession>
<keyword evidence="3" id="KW-1185">Reference proteome</keyword>
<gene>
    <name evidence="2" type="ORF">ACFS6H_16885</name>
</gene>
<evidence type="ECO:0000313" key="3">
    <source>
        <dbReference type="Proteomes" id="UP001597511"/>
    </source>
</evidence>
<evidence type="ECO:0000259" key="1">
    <source>
        <dbReference type="Pfam" id="PF22599"/>
    </source>
</evidence>